<dbReference type="KEGG" id="cpro:CPRO_06440"/>
<evidence type="ECO:0000313" key="3">
    <source>
        <dbReference type="Proteomes" id="UP000068026"/>
    </source>
</evidence>
<protein>
    <submittedName>
        <fullName evidence="2">Uncharacterized protein</fullName>
    </submittedName>
</protein>
<dbReference type="Proteomes" id="UP000184204">
    <property type="component" value="Unassembled WGS sequence"/>
</dbReference>
<evidence type="ECO:0000313" key="2">
    <source>
        <dbReference type="EMBL" id="SHE46712.1"/>
    </source>
</evidence>
<keyword evidence="3" id="KW-1185">Reference proteome</keyword>
<proteinExistence type="predicted"/>
<reference evidence="3" key="2">
    <citation type="submission" date="2016-01" db="EMBL/GenBank/DDBJ databases">
        <authorList>
            <person name="Poehlein A."/>
            <person name="Schlien K."/>
            <person name="Gottschalk G."/>
            <person name="Buckel W."/>
            <person name="Daniel R."/>
        </authorList>
    </citation>
    <scope>NUCLEOTIDE SEQUENCE [LARGE SCALE GENOMIC DNA]</scope>
    <source>
        <strain evidence="3">X2</strain>
    </source>
</reference>
<evidence type="ECO:0000313" key="4">
    <source>
        <dbReference type="Proteomes" id="UP000184204"/>
    </source>
</evidence>
<dbReference type="Proteomes" id="UP000068026">
    <property type="component" value="Chromosome"/>
</dbReference>
<gene>
    <name evidence="1" type="ORF">CPRO_06440</name>
    <name evidence="2" type="ORF">SAMN02745151_00833</name>
</gene>
<dbReference type="AlphaFoldDB" id="A0A0X8VC20"/>
<accession>A0A0X8VC20</accession>
<reference evidence="4" key="3">
    <citation type="submission" date="2016-11" db="EMBL/GenBank/DDBJ databases">
        <authorList>
            <person name="Jaros S."/>
            <person name="Januszkiewicz K."/>
            <person name="Wedrychowicz H."/>
        </authorList>
    </citation>
    <scope>NUCLEOTIDE SEQUENCE [LARGE SCALE GENOMIC DNA]</scope>
    <source>
        <strain evidence="4">DSM 1682</strain>
    </source>
</reference>
<dbReference type="RefSeq" id="WP_066047783.1">
    <property type="nucleotide sequence ID" value="NZ_CP014223.1"/>
</dbReference>
<reference evidence="2" key="4">
    <citation type="submission" date="2016-11" db="EMBL/GenBank/DDBJ databases">
        <authorList>
            <person name="Varghese N."/>
            <person name="Submissions S."/>
        </authorList>
    </citation>
    <scope>NUCLEOTIDE SEQUENCE</scope>
    <source>
        <strain evidence="2">DSM 1682</strain>
    </source>
</reference>
<sequence>MEQKVLIVSCVEYYSFLKNIPADKVFLSFRQTSILDMILESQKNFPEMDLEFYAGMIDGIVAMESDAEENDYAHYKERTALVSEVVALLAKKHGFDALEACGKYYESQTAKLVSEDKTGYYQKMAAEIYAIIETE</sequence>
<dbReference type="EMBL" id="CP014223">
    <property type="protein sequence ID" value="AMJ40246.1"/>
    <property type="molecule type" value="Genomic_DNA"/>
</dbReference>
<reference evidence="1 3" key="1">
    <citation type="journal article" date="2016" name="Genome Announc.">
        <title>Complete Genome Sequence of the Amino Acid-Fermenting Clostridium propionicum X2 (DSM 1682).</title>
        <authorList>
            <person name="Poehlein A."/>
            <person name="Schlien K."/>
            <person name="Chowdhury N.P."/>
            <person name="Gottschalk G."/>
            <person name="Buckel W."/>
            <person name="Daniel R."/>
        </authorList>
    </citation>
    <scope>NUCLEOTIDE SEQUENCE [LARGE SCALE GENOMIC DNA]</scope>
    <source>
        <strain evidence="1 3">X2</strain>
    </source>
</reference>
<dbReference type="OrthoDB" id="2063784at2"/>
<organism evidence="2 4">
    <name type="scientific">Anaerotignum propionicum DSM 1682</name>
    <dbReference type="NCBI Taxonomy" id="991789"/>
    <lineage>
        <taxon>Bacteria</taxon>
        <taxon>Bacillati</taxon>
        <taxon>Bacillota</taxon>
        <taxon>Clostridia</taxon>
        <taxon>Lachnospirales</taxon>
        <taxon>Anaerotignaceae</taxon>
        <taxon>Anaerotignum</taxon>
    </lineage>
</organism>
<evidence type="ECO:0000313" key="1">
    <source>
        <dbReference type="EMBL" id="AMJ40246.1"/>
    </source>
</evidence>
<name>A0A0X8VC20_ANAPI</name>
<dbReference type="EMBL" id="FQUA01000002">
    <property type="protein sequence ID" value="SHE46712.1"/>
    <property type="molecule type" value="Genomic_DNA"/>
</dbReference>